<protein>
    <submittedName>
        <fullName evidence="2">Uncharacterized protein</fullName>
    </submittedName>
</protein>
<dbReference type="OrthoDB" id="2136639at2759"/>
<organism evidence="2 3">
    <name type="scientific">Anaeromyces robustus</name>
    <dbReference type="NCBI Taxonomy" id="1754192"/>
    <lineage>
        <taxon>Eukaryota</taxon>
        <taxon>Fungi</taxon>
        <taxon>Fungi incertae sedis</taxon>
        <taxon>Chytridiomycota</taxon>
        <taxon>Chytridiomycota incertae sedis</taxon>
        <taxon>Neocallimastigomycetes</taxon>
        <taxon>Neocallimastigales</taxon>
        <taxon>Neocallimastigaceae</taxon>
        <taxon>Anaeromyces</taxon>
    </lineage>
</organism>
<sequence>MKFSKIISLAFGFATVVSGAAVITSSGSEVPESLMTYLSCPIGDVVCKNGKEKSCLNSESYKICDSGNPLILDELLSKSGVNIDNLDAPEFCKIHKEVCSMVTTYDQPLTRDYVYDLDRYLTCDKTDTICQYGKVTSCRAVLKLCWGNYPTKDCQKLSNTCDKLTNLDEINSVKESFTTTTKKVSTKRITITTKKTVTKTAKVITKKTTKKTLKKSNEKN</sequence>
<keyword evidence="1" id="KW-0732">Signal</keyword>
<dbReference type="AlphaFoldDB" id="A0A1Y1XMV1"/>
<accession>A0A1Y1XMV1</accession>
<comment type="caution">
    <text evidence="2">The sequence shown here is derived from an EMBL/GenBank/DDBJ whole genome shotgun (WGS) entry which is preliminary data.</text>
</comment>
<evidence type="ECO:0000256" key="1">
    <source>
        <dbReference type="SAM" id="SignalP"/>
    </source>
</evidence>
<feature type="chain" id="PRO_5012982766" evidence="1">
    <location>
        <begin position="20"/>
        <end position="220"/>
    </location>
</feature>
<feature type="signal peptide" evidence="1">
    <location>
        <begin position="1"/>
        <end position="19"/>
    </location>
</feature>
<reference evidence="2 3" key="1">
    <citation type="submission" date="2016-08" db="EMBL/GenBank/DDBJ databases">
        <title>A Parts List for Fungal Cellulosomes Revealed by Comparative Genomics.</title>
        <authorList>
            <consortium name="DOE Joint Genome Institute"/>
            <person name="Haitjema C.H."/>
            <person name="Gilmore S.P."/>
            <person name="Henske J.K."/>
            <person name="Solomon K.V."/>
            <person name="De Groot R."/>
            <person name="Kuo A."/>
            <person name="Mondo S.J."/>
            <person name="Salamov A.A."/>
            <person name="Labutti K."/>
            <person name="Zhao Z."/>
            <person name="Chiniquy J."/>
            <person name="Barry K."/>
            <person name="Brewer H.M."/>
            <person name="Purvine S.O."/>
            <person name="Wright A.T."/>
            <person name="Boxma B."/>
            <person name="Van Alen T."/>
            <person name="Hackstein J.H."/>
            <person name="Baker S.E."/>
            <person name="Grigoriev I.V."/>
            <person name="O'Malley M.A."/>
        </authorList>
    </citation>
    <scope>NUCLEOTIDE SEQUENCE [LARGE SCALE GENOMIC DNA]</scope>
    <source>
        <strain evidence="2 3">S4</strain>
    </source>
</reference>
<evidence type="ECO:0000313" key="3">
    <source>
        <dbReference type="Proteomes" id="UP000193944"/>
    </source>
</evidence>
<evidence type="ECO:0000313" key="2">
    <source>
        <dbReference type="EMBL" id="ORX87061.1"/>
    </source>
</evidence>
<proteinExistence type="predicted"/>
<gene>
    <name evidence="2" type="ORF">BCR32DRAFT_16187</name>
</gene>
<dbReference type="EMBL" id="MCFG01000013">
    <property type="protein sequence ID" value="ORX87061.1"/>
    <property type="molecule type" value="Genomic_DNA"/>
</dbReference>
<dbReference type="Proteomes" id="UP000193944">
    <property type="component" value="Unassembled WGS sequence"/>
</dbReference>
<keyword evidence="3" id="KW-1185">Reference proteome</keyword>
<reference evidence="2 3" key="2">
    <citation type="submission" date="2016-08" db="EMBL/GenBank/DDBJ databases">
        <title>Pervasive Adenine N6-methylation of Active Genes in Fungi.</title>
        <authorList>
            <consortium name="DOE Joint Genome Institute"/>
            <person name="Mondo S.J."/>
            <person name="Dannebaum R.O."/>
            <person name="Kuo R.C."/>
            <person name="Labutti K."/>
            <person name="Haridas S."/>
            <person name="Kuo A."/>
            <person name="Salamov A."/>
            <person name="Ahrendt S.R."/>
            <person name="Lipzen A."/>
            <person name="Sullivan W."/>
            <person name="Andreopoulos W.B."/>
            <person name="Clum A."/>
            <person name="Lindquist E."/>
            <person name="Daum C."/>
            <person name="Ramamoorthy G.K."/>
            <person name="Gryganskyi A."/>
            <person name="Culley D."/>
            <person name="Magnuson J.K."/>
            <person name="James T.Y."/>
            <person name="O'Malley M.A."/>
            <person name="Stajich J.E."/>
            <person name="Spatafora J.W."/>
            <person name="Visel A."/>
            <person name="Grigoriev I.V."/>
        </authorList>
    </citation>
    <scope>NUCLEOTIDE SEQUENCE [LARGE SCALE GENOMIC DNA]</scope>
    <source>
        <strain evidence="2 3">S4</strain>
    </source>
</reference>
<name>A0A1Y1XMV1_9FUNG</name>